<dbReference type="NCBIfam" id="TIGR02232">
    <property type="entry name" value="myxo_disulf_rpt"/>
    <property type="match status" value="2"/>
</dbReference>
<dbReference type="RefSeq" id="XP_001437869.1">
    <property type="nucleotide sequence ID" value="XM_001437832.1"/>
</dbReference>
<dbReference type="Pfam" id="PF13948">
    <property type="entry name" value="DUF4215"/>
    <property type="match status" value="6"/>
</dbReference>
<evidence type="ECO:0008006" key="7">
    <source>
        <dbReference type="Google" id="ProtNLM"/>
    </source>
</evidence>
<evidence type="ECO:0000256" key="1">
    <source>
        <dbReference type="ARBA" id="ARBA00022729"/>
    </source>
</evidence>
<sequence>MIQMGAKIVSTSAELVVLLVIMQQRHAQVVHSLGFAPNSYYCQNVCGDGLVAVDPSGFYSEQCDDGNTTENDGCNSSCQFQCQPTTICTSCVSNRCEICATGYQLSSQKICIPICGDSIKVIGEQCEKSLILPYKGCSKLLSDMFIFLPLLQYYRTWLSIIIDYLCYSICGDTIITEDEQCDDGNLIIGDGCHFCQFSCQDSCLNCLQGICYDCQEGYQLIQSKCYSICGNGLQKNNEQCEINTSLKIYQNCQSCKFFCDLNCFLCQLGICQQCNDGYELSSNKQYCVKSLQYSFMIIENCRIQIENSCIQCQVYAYFIKAVQKCKLRIAPLSFCQYQLQVSPDLYCGYCFDYCTSCNENNCVLCQNGYYLDVNYSCISFCGDGTLAHDEKCEIQDQNCLYCMFDTPKFCKLYFEDHCFECEHGYYLNYYINACESQCGDGIIVYDEDCEDNNYIEFDGCYYCNYSCSQQCINCIKGRWILLWLTKCN</sequence>
<accession>A0CI55</accession>
<protein>
    <recommendedName>
        <fullName evidence="7">Insulin-like growth factor binding protein, N-terminal</fullName>
    </recommendedName>
</protein>
<keyword evidence="6" id="KW-1185">Reference proteome</keyword>
<dbReference type="AlphaFoldDB" id="A0CI55"/>
<feature type="signal peptide" evidence="4">
    <location>
        <begin position="1"/>
        <end position="27"/>
    </location>
</feature>
<gene>
    <name evidence="5" type="ORF">GSPATT00038576001</name>
</gene>
<dbReference type="InParanoid" id="A0CI55"/>
<evidence type="ECO:0000256" key="4">
    <source>
        <dbReference type="SAM" id="SignalP"/>
    </source>
</evidence>
<feature type="chain" id="PRO_5002623491" description="Insulin-like growth factor binding protein, N-terminal" evidence="4">
    <location>
        <begin position="28"/>
        <end position="488"/>
    </location>
</feature>
<keyword evidence="3" id="KW-1015">Disulfide bond</keyword>
<dbReference type="PANTHER" id="PTHR38934:SF6">
    <property type="entry name" value="CHROMOSOME UNDETERMINED SCAFFOLD_176, WHOLE GENOME SHOTGUN SEQUENCE"/>
    <property type="match status" value="1"/>
</dbReference>
<proteinExistence type="predicted"/>
<dbReference type="InterPro" id="IPR009030">
    <property type="entry name" value="Growth_fac_rcpt_cys_sf"/>
</dbReference>
<organism evidence="5 6">
    <name type="scientific">Paramecium tetraurelia</name>
    <dbReference type="NCBI Taxonomy" id="5888"/>
    <lineage>
        <taxon>Eukaryota</taxon>
        <taxon>Sar</taxon>
        <taxon>Alveolata</taxon>
        <taxon>Ciliophora</taxon>
        <taxon>Intramacronucleata</taxon>
        <taxon>Oligohymenophorea</taxon>
        <taxon>Peniculida</taxon>
        <taxon>Parameciidae</taxon>
        <taxon>Paramecium</taxon>
    </lineage>
</organism>
<reference evidence="5 6" key="1">
    <citation type="journal article" date="2006" name="Nature">
        <title>Global trends of whole-genome duplications revealed by the ciliate Paramecium tetraurelia.</title>
        <authorList>
            <consortium name="Genoscope"/>
            <person name="Aury J.-M."/>
            <person name="Jaillon O."/>
            <person name="Duret L."/>
            <person name="Noel B."/>
            <person name="Jubin C."/>
            <person name="Porcel B.M."/>
            <person name="Segurens B."/>
            <person name="Daubin V."/>
            <person name="Anthouard V."/>
            <person name="Aiach N."/>
            <person name="Arnaiz O."/>
            <person name="Billaut A."/>
            <person name="Beisson J."/>
            <person name="Blanc I."/>
            <person name="Bouhouche K."/>
            <person name="Camara F."/>
            <person name="Duharcourt S."/>
            <person name="Guigo R."/>
            <person name="Gogendeau D."/>
            <person name="Katinka M."/>
            <person name="Keller A.-M."/>
            <person name="Kissmehl R."/>
            <person name="Klotz C."/>
            <person name="Koll F."/>
            <person name="Le Moue A."/>
            <person name="Lepere C."/>
            <person name="Malinsky S."/>
            <person name="Nowacki M."/>
            <person name="Nowak J.K."/>
            <person name="Plattner H."/>
            <person name="Poulain J."/>
            <person name="Ruiz F."/>
            <person name="Serrano V."/>
            <person name="Zagulski M."/>
            <person name="Dessen P."/>
            <person name="Betermier M."/>
            <person name="Weissenbach J."/>
            <person name="Scarpelli C."/>
            <person name="Schachter V."/>
            <person name="Sperling L."/>
            <person name="Meyer E."/>
            <person name="Cohen J."/>
            <person name="Wincker P."/>
        </authorList>
    </citation>
    <scope>NUCLEOTIDE SEQUENCE [LARGE SCALE GENOMIC DNA]</scope>
    <source>
        <strain evidence="5 6">Stock d4-2</strain>
    </source>
</reference>
<evidence type="ECO:0000313" key="6">
    <source>
        <dbReference type="Proteomes" id="UP000000600"/>
    </source>
</evidence>
<keyword evidence="1 4" id="KW-0732">Signal</keyword>
<keyword evidence="2" id="KW-0677">Repeat</keyword>
<dbReference type="GeneID" id="5023654"/>
<dbReference type="PANTHER" id="PTHR38934">
    <property type="entry name" value="HYPHALLY REGULATED CELL WALL PROTEIN 1"/>
    <property type="match status" value="1"/>
</dbReference>
<dbReference type="SUPFAM" id="SSF57184">
    <property type="entry name" value="Growth factor receptor domain"/>
    <property type="match status" value="3"/>
</dbReference>
<evidence type="ECO:0000313" key="5">
    <source>
        <dbReference type="EMBL" id="CAK70472.1"/>
    </source>
</evidence>
<dbReference type="InterPro" id="IPR011936">
    <property type="entry name" value="Myxo_disulph_rpt"/>
</dbReference>
<dbReference type="Proteomes" id="UP000000600">
    <property type="component" value="Unassembled WGS sequence"/>
</dbReference>
<dbReference type="KEGG" id="ptm:GSPATT00038576001"/>
<evidence type="ECO:0000256" key="3">
    <source>
        <dbReference type="ARBA" id="ARBA00023157"/>
    </source>
</evidence>
<dbReference type="OrthoDB" id="298320at2759"/>
<dbReference type="EMBL" id="CT868083">
    <property type="protein sequence ID" value="CAK70472.1"/>
    <property type="molecule type" value="Genomic_DNA"/>
</dbReference>
<name>A0CI55_PARTE</name>
<dbReference type="HOGENOM" id="CLU_559561_0_0_1"/>
<evidence type="ECO:0000256" key="2">
    <source>
        <dbReference type="ARBA" id="ARBA00022737"/>
    </source>
</evidence>